<dbReference type="RefSeq" id="WP_237852000.1">
    <property type="nucleotide sequence ID" value="NZ_JAKLWS010000001.1"/>
</dbReference>
<dbReference type="Proteomes" id="UP001165366">
    <property type="component" value="Unassembled WGS sequence"/>
</dbReference>
<evidence type="ECO:0000313" key="1">
    <source>
        <dbReference type="EMBL" id="MCG2587154.1"/>
    </source>
</evidence>
<comment type="caution">
    <text evidence="1">The sequence shown here is derived from an EMBL/GenBank/DDBJ whole genome shotgun (WGS) entry which is preliminary data.</text>
</comment>
<gene>
    <name evidence="1" type="ORF">L6773_01155</name>
</gene>
<dbReference type="InterPro" id="IPR008792">
    <property type="entry name" value="PQQD"/>
</dbReference>
<evidence type="ECO:0000313" key="2">
    <source>
        <dbReference type="Proteomes" id="UP001165366"/>
    </source>
</evidence>
<protein>
    <submittedName>
        <fullName evidence="1">PqqD family protein</fullName>
    </submittedName>
</protein>
<reference evidence="1" key="1">
    <citation type="submission" date="2022-01" db="EMBL/GenBank/DDBJ databases">
        <authorList>
            <person name="Wang Y."/>
        </authorList>
    </citation>
    <scope>NUCLEOTIDE SEQUENCE</scope>
    <source>
        <strain evidence="1">WB101</strain>
    </source>
</reference>
<sequence>MTRDTIIVRTNKALVSSIEDELVMFDVNAGQYYGLNNVATAVWNHLETQKTVDELCQSLTGEFDISMDNCRNELLEFLPELEEKGLIEVVEED</sequence>
<dbReference type="Gene3D" id="1.10.10.1150">
    <property type="entry name" value="Coenzyme PQQ synthesis protein D (PqqD)"/>
    <property type="match status" value="1"/>
</dbReference>
<dbReference type="InterPro" id="IPR041881">
    <property type="entry name" value="PqqD_sf"/>
</dbReference>
<dbReference type="Pfam" id="PF05402">
    <property type="entry name" value="PqqD"/>
    <property type="match status" value="1"/>
</dbReference>
<organism evidence="1 2">
    <name type="scientific">Rhodohalobacter sulfatireducens</name>
    <dbReference type="NCBI Taxonomy" id="2911366"/>
    <lineage>
        <taxon>Bacteria</taxon>
        <taxon>Pseudomonadati</taxon>
        <taxon>Balneolota</taxon>
        <taxon>Balneolia</taxon>
        <taxon>Balneolales</taxon>
        <taxon>Balneolaceae</taxon>
        <taxon>Rhodohalobacter</taxon>
    </lineage>
</organism>
<accession>A0ABS9K8H7</accession>
<keyword evidence="2" id="KW-1185">Reference proteome</keyword>
<name>A0ABS9K8H7_9BACT</name>
<proteinExistence type="predicted"/>
<dbReference type="EMBL" id="JAKLWS010000001">
    <property type="protein sequence ID" value="MCG2587154.1"/>
    <property type="molecule type" value="Genomic_DNA"/>
</dbReference>
<reference evidence="1" key="2">
    <citation type="submission" date="2024-05" db="EMBL/GenBank/DDBJ databases">
        <title>Rhodohalobacter halophilus gen. nov., sp. nov., a moderately halophilic member of the family Balneolaceae.</title>
        <authorList>
            <person name="Xia J."/>
        </authorList>
    </citation>
    <scope>NUCLEOTIDE SEQUENCE</scope>
    <source>
        <strain evidence="1">WB101</strain>
    </source>
</reference>